<dbReference type="SUPFAM" id="SSF51126">
    <property type="entry name" value="Pectin lyase-like"/>
    <property type="match status" value="2"/>
</dbReference>
<evidence type="ECO:0000313" key="3">
    <source>
        <dbReference type="EMBL" id="TFK19768.1"/>
    </source>
</evidence>
<dbReference type="InterPro" id="IPR011050">
    <property type="entry name" value="Pectin_lyase_fold/virulence"/>
</dbReference>
<reference evidence="3 4" key="1">
    <citation type="journal article" date="2019" name="Nat. Ecol. Evol.">
        <title>Megaphylogeny resolves global patterns of mushroom evolution.</title>
        <authorList>
            <person name="Varga T."/>
            <person name="Krizsan K."/>
            <person name="Foldi C."/>
            <person name="Dima B."/>
            <person name="Sanchez-Garcia M."/>
            <person name="Sanchez-Ramirez S."/>
            <person name="Szollosi G.J."/>
            <person name="Szarkandi J.G."/>
            <person name="Papp V."/>
            <person name="Albert L."/>
            <person name="Andreopoulos W."/>
            <person name="Angelini C."/>
            <person name="Antonin V."/>
            <person name="Barry K.W."/>
            <person name="Bougher N.L."/>
            <person name="Buchanan P."/>
            <person name="Buyck B."/>
            <person name="Bense V."/>
            <person name="Catcheside P."/>
            <person name="Chovatia M."/>
            <person name="Cooper J."/>
            <person name="Damon W."/>
            <person name="Desjardin D."/>
            <person name="Finy P."/>
            <person name="Geml J."/>
            <person name="Haridas S."/>
            <person name="Hughes K."/>
            <person name="Justo A."/>
            <person name="Karasinski D."/>
            <person name="Kautmanova I."/>
            <person name="Kiss B."/>
            <person name="Kocsube S."/>
            <person name="Kotiranta H."/>
            <person name="LaButti K.M."/>
            <person name="Lechner B.E."/>
            <person name="Liimatainen K."/>
            <person name="Lipzen A."/>
            <person name="Lukacs Z."/>
            <person name="Mihaltcheva S."/>
            <person name="Morgado L.N."/>
            <person name="Niskanen T."/>
            <person name="Noordeloos M.E."/>
            <person name="Ohm R.A."/>
            <person name="Ortiz-Santana B."/>
            <person name="Ovrebo C."/>
            <person name="Racz N."/>
            <person name="Riley R."/>
            <person name="Savchenko A."/>
            <person name="Shiryaev A."/>
            <person name="Soop K."/>
            <person name="Spirin V."/>
            <person name="Szebenyi C."/>
            <person name="Tomsovsky M."/>
            <person name="Tulloss R.E."/>
            <person name="Uehling J."/>
            <person name="Grigoriev I.V."/>
            <person name="Vagvolgyi C."/>
            <person name="Papp T."/>
            <person name="Martin F.M."/>
            <person name="Miettinen O."/>
            <person name="Hibbett D.S."/>
            <person name="Nagy L.G."/>
        </authorList>
    </citation>
    <scope>NUCLEOTIDE SEQUENCE [LARGE SCALE GENOMIC DNA]</scope>
    <source>
        <strain evidence="3 4">CBS 121175</strain>
    </source>
</reference>
<feature type="signal peptide" evidence="1">
    <location>
        <begin position="1"/>
        <end position="30"/>
    </location>
</feature>
<evidence type="ECO:0000259" key="2">
    <source>
        <dbReference type="Pfam" id="PF12708"/>
    </source>
</evidence>
<gene>
    <name evidence="3" type="ORF">FA15DRAFT_162392</name>
</gene>
<dbReference type="Gene3D" id="2.160.20.10">
    <property type="entry name" value="Single-stranded right-handed beta-helix, Pectin lyase-like"/>
    <property type="match status" value="2"/>
</dbReference>
<dbReference type="CDD" id="cd23668">
    <property type="entry name" value="GH55_beta13glucanase-like"/>
    <property type="match status" value="1"/>
</dbReference>
<organism evidence="3 4">
    <name type="scientific">Coprinopsis marcescibilis</name>
    <name type="common">Agaric fungus</name>
    <name type="synonym">Psathyrella marcescibilis</name>
    <dbReference type="NCBI Taxonomy" id="230819"/>
    <lineage>
        <taxon>Eukaryota</taxon>
        <taxon>Fungi</taxon>
        <taxon>Dikarya</taxon>
        <taxon>Basidiomycota</taxon>
        <taxon>Agaricomycotina</taxon>
        <taxon>Agaricomycetes</taxon>
        <taxon>Agaricomycetidae</taxon>
        <taxon>Agaricales</taxon>
        <taxon>Agaricineae</taxon>
        <taxon>Psathyrellaceae</taxon>
        <taxon>Coprinopsis</taxon>
    </lineage>
</organism>
<dbReference type="InterPro" id="IPR024535">
    <property type="entry name" value="RHGA/B-epi-like_pectate_lyase"/>
</dbReference>
<dbReference type="GO" id="GO:0004650">
    <property type="term" value="F:polygalacturonase activity"/>
    <property type="evidence" value="ECO:0007669"/>
    <property type="project" value="InterPro"/>
</dbReference>
<feature type="domain" description="Rhamnogalacturonase A/B/Epimerase-like pectate lyase" evidence="2">
    <location>
        <begin position="433"/>
        <end position="492"/>
    </location>
</feature>
<dbReference type="PANTHER" id="PTHR33928">
    <property type="entry name" value="POLYGALACTURONASE QRT3"/>
    <property type="match status" value="1"/>
</dbReference>
<name>A0A5C3KV35_COPMA</name>
<dbReference type="FunFam" id="2.160.20.10:FF:000049">
    <property type="entry name" value="Putative exo-beta-1,3-glucanase"/>
    <property type="match status" value="1"/>
</dbReference>
<evidence type="ECO:0000256" key="1">
    <source>
        <dbReference type="SAM" id="SignalP"/>
    </source>
</evidence>
<dbReference type="Proteomes" id="UP000307440">
    <property type="component" value="Unassembled WGS sequence"/>
</dbReference>
<feature type="chain" id="PRO_5022917756" evidence="1">
    <location>
        <begin position="31"/>
        <end position="795"/>
    </location>
</feature>
<dbReference type="Pfam" id="PF12708">
    <property type="entry name" value="Pect-lyase_RHGA_epim"/>
    <property type="match status" value="2"/>
</dbReference>
<sequence length="795" mass="86653">MGTFRPLPSILTSTFFILLSFSVLTQATSANIDASKASYCESHLGNGLAKPNDPWWMETIKHQGTSPTNPEPQSYRPFRNVKDFGAVGDGVHDDTNAINDAIAAQNRCGLGCGSSTVSPAIIYFPRGTYLVSAPIIPFYYTQLVGDAKQPPTILAADTFDGLAVIDADPYIPGGGGSQYWINQNNFFRSVRNFVIDVRRVAPERAQGTAIHWQVAQATSLVNIVVHMSEAPNTAHQAIWMENGSGGFMGDLVFNGGRFGIWGGNQQFTVRNLTVNRAQTAVYSTWNWGWTYQGVTFNNCGIGFEITTGGLTIDTQTTGAQAIIDAVVVDTPVFIQTTRPSNGTLAGSLVLNNAKLINVPVAVGVQNGTVVLQGGTRTIASWGQGNVYQGTDPTPQFVQGDLPNPRKASSLLDSSGRIVGRAHPQYENYHVSEFINVKDYGAKGDGKTDDTRALREIFFRFAHCKILFFDAGHYIVTDTVLIPHGTRMVGEAWTVLAGTGPRFQNQRAPRPVFKVGNPGDIGVVEITDIVFQTVGPTAGAIVVEWNVREPVGKQASAGMWDSHIRTAGTAGTNLEADRCPKDGSGGYEPCFAAFLSLHITKKATIYLEGAWVWLSDHDLDFGNHSQITVYSGRGLLSESEGPVWLIGTGSEHHVMYQYQLVNAKDHYMGLIQTESPYFQPNPPANIPFFKNDAYHDPIMYDDPAPSSWALSIQNSQDIFIFGAGLYSFFHEYSQDCITNRNCQAQIANIDSKSRVHLFSLSTVAAKHQISVERNGIVDQANNINGFASTVTYWTNS</sequence>
<dbReference type="STRING" id="230819.A0A5C3KV35"/>
<protein>
    <submittedName>
        <fullName evidence="3">Glucan 1,3-beta-glucosidase</fullName>
    </submittedName>
</protein>
<dbReference type="PANTHER" id="PTHR33928:SF2">
    <property type="entry name" value="PECTATE LYASE SUPERFAMILY PROTEIN DOMAIN-CONTAINING PROTEIN-RELATED"/>
    <property type="match status" value="1"/>
</dbReference>
<dbReference type="OrthoDB" id="1046782at2759"/>
<accession>A0A5C3KV35</accession>
<proteinExistence type="predicted"/>
<dbReference type="EMBL" id="ML210326">
    <property type="protein sequence ID" value="TFK19768.1"/>
    <property type="molecule type" value="Genomic_DNA"/>
</dbReference>
<dbReference type="AlphaFoldDB" id="A0A5C3KV35"/>
<dbReference type="InterPro" id="IPR012334">
    <property type="entry name" value="Pectin_lyas_fold"/>
</dbReference>
<keyword evidence="4" id="KW-1185">Reference proteome</keyword>
<dbReference type="InterPro" id="IPR039279">
    <property type="entry name" value="QRT3-like"/>
</dbReference>
<feature type="domain" description="Rhamnogalacturonase A/B/Epimerase-like pectate lyase" evidence="2">
    <location>
        <begin position="78"/>
        <end position="303"/>
    </location>
</feature>
<evidence type="ECO:0000313" key="4">
    <source>
        <dbReference type="Proteomes" id="UP000307440"/>
    </source>
</evidence>
<keyword evidence="1" id="KW-0732">Signal</keyword>